<sequence length="608" mass="64135">MNRMSRAGLAAVCATSLALTSVAHAAVVDTPVHDRATDATADISVIGSYGTGVFNESAAEIVAFHPATKRILTVNANSGRIDILDAADPTAPKKIGEVSGGENTTINSVSVRPDGLAVATVEPENKTDNGSVIFFDAANPGEVLGRVEVGALPDMVTVTPDGAYALVANEGEPAEDYSFDPEGSVSVIKLPSAVAAATQSDVRTADFRAFEGTLADKGVHIYGQVGDSTTEAQNLEPEYIAVSGGKAYVTLQENNAIAVVDIATATVEDVWPLGYTDRREVPMDTSDKDGTIDIRTAPVKGILQPDSIAAYDVDGTTYLVLANEGDARDWEAYSEEERIKKLGSKKLPPICEGYAGMTASEIEDFQSDENAGRLKITTAFGLNEDKNCYDDLYTYGGRSFSIFTADGKRVFDSGADFEKITAKLLPEHFNTNHTENEFESRSDDKGPEPEGITVGEINGRTYAFIGFERIGGVMVYDITDPANATYQAYINNRDFSVNMEALDDDALTTGLNQAGDLGAEGLTFVPAKDSPNGENLLLVGNEVSGTTTVFQVDSLIEPPAEPAAPETDSAQSSLSKGGVIAIALAAVAACIGILGGIGHILNSLLERR</sequence>
<dbReference type="NCBIfam" id="NF038117">
    <property type="entry name" value="choice_anch_I"/>
    <property type="match status" value="1"/>
</dbReference>
<dbReference type="Proteomes" id="UP000642876">
    <property type="component" value="Unassembled WGS sequence"/>
</dbReference>
<dbReference type="InterPro" id="IPR011048">
    <property type="entry name" value="Haem_d1_sf"/>
</dbReference>
<dbReference type="KEGG" id="cluj:IAU68_07830"/>
<feature type="region of interest" description="Disordered" evidence="1">
    <location>
        <begin position="431"/>
        <end position="454"/>
    </location>
</feature>
<keyword evidence="3" id="KW-0732">Signal</keyword>
<proteinExistence type="predicted"/>
<evidence type="ECO:0000256" key="2">
    <source>
        <dbReference type="SAM" id="Phobius"/>
    </source>
</evidence>
<gene>
    <name evidence="5" type="ORF">H7348_01370</name>
    <name evidence="6" type="ORF">IAU68_07830</name>
</gene>
<feature type="chain" id="PRO_5028883582" evidence="3">
    <location>
        <begin position="26"/>
        <end position="608"/>
    </location>
</feature>
<evidence type="ECO:0000313" key="7">
    <source>
        <dbReference type="Proteomes" id="UP000516235"/>
    </source>
</evidence>
<dbReference type="AlphaFoldDB" id="A0A7H0JX44"/>
<dbReference type="InterPro" id="IPR052956">
    <property type="entry name" value="Mesenchyme-surface_protein"/>
</dbReference>
<reference evidence="7 8" key="1">
    <citation type="submission" date="2020-08" db="EMBL/GenBank/DDBJ databases">
        <title>novel species in genus Corynebacterium.</title>
        <authorList>
            <person name="Zhang G."/>
        </authorList>
    </citation>
    <scope>NUCLEOTIDE SEQUENCE [LARGE SCALE GENOMIC DNA]</scope>
    <source>
        <strain evidence="6">Zg-917</strain>
        <strain evidence="7 8">zg-917</strain>
    </source>
</reference>
<dbReference type="EMBL" id="CP061032">
    <property type="protein sequence ID" value="QNP89610.1"/>
    <property type="molecule type" value="Genomic_DNA"/>
</dbReference>
<feature type="domain" description="Choice-of-anchor I" evidence="4">
    <location>
        <begin position="56"/>
        <end position="551"/>
    </location>
</feature>
<dbReference type="PANTHER" id="PTHR46928:SF1">
    <property type="entry name" value="MESENCHYME-SPECIFIC CELL SURFACE GLYCOPROTEIN"/>
    <property type="match status" value="1"/>
</dbReference>
<evidence type="ECO:0000313" key="6">
    <source>
        <dbReference type="EMBL" id="QNP89610.1"/>
    </source>
</evidence>
<evidence type="ECO:0000256" key="1">
    <source>
        <dbReference type="SAM" id="MobiDB-lite"/>
    </source>
</evidence>
<keyword evidence="2" id="KW-0472">Membrane</keyword>
<dbReference type="InterPro" id="IPR015943">
    <property type="entry name" value="WD40/YVTN_repeat-like_dom_sf"/>
</dbReference>
<feature type="transmembrane region" description="Helical" evidence="2">
    <location>
        <begin position="579"/>
        <end position="601"/>
    </location>
</feature>
<keyword evidence="2" id="KW-1133">Transmembrane helix</keyword>
<feature type="compositionally biased region" description="Basic and acidic residues" evidence="1">
    <location>
        <begin position="434"/>
        <end position="448"/>
    </location>
</feature>
<keyword evidence="8" id="KW-1185">Reference proteome</keyword>
<dbReference type="InterPro" id="IPR055188">
    <property type="entry name" value="Choice_anch_I"/>
</dbReference>
<dbReference type="Pfam" id="PF22494">
    <property type="entry name" value="choice_anch_I"/>
    <property type="match status" value="1"/>
</dbReference>
<evidence type="ECO:0000313" key="5">
    <source>
        <dbReference type="EMBL" id="MBC3177968.1"/>
    </source>
</evidence>
<dbReference type="EMBL" id="JACMYE010000001">
    <property type="protein sequence ID" value="MBC3177968.1"/>
    <property type="molecule type" value="Genomic_DNA"/>
</dbReference>
<feature type="signal peptide" evidence="3">
    <location>
        <begin position="1"/>
        <end position="25"/>
    </location>
</feature>
<dbReference type="SUPFAM" id="SSF51004">
    <property type="entry name" value="C-terminal (heme d1) domain of cytochrome cd1-nitrite reductase"/>
    <property type="match status" value="1"/>
</dbReference>
<name>A0A7H0JX44_9CORY</name>
<accession>A0A7H0JX44</accession>
<dbReference type="RefSeq" id="WP_171192753.1">
    <property type="nucleotide sequence ID" value="NZ_JACMYE010000001.1"/>
</dbReference>
<keyword evidence="2" id="KW-0812">Transmembrane</keyword>
<evidence type="ECO:0000313" key="8">
    <source>
        <dbReference type="Proteomes" id="UP000642876"/>
    </source>
</evidence>
<evidence type="ECO:0000256" key="3">
    <source>
        <dbReference type="SAM" id="SignalP"/>
    </source>
</evidence>
<evidence type="ECO:0000259" key="4">
    <source>
        <dbReference type="Pfam" id="PF22494"/>
    </source>
</evidence>
<dbReference type="Gene3D" id="2.130.10.10">
    <property type="entry name" value="YVTN repeat-like/Quinoprotein amine dehydrogenase"/>
    <property type="match status" value="1"/>
</dbReference>
<dbReference type="Proteomes" id="UP000516235">
    <property type="component" value="Chromosome"/>
</dbReference>
<protein>
    <submittedName>
        <fullName evidence="6">Choice-of-anchor I family protein</fullName>
    </submittedName>
</protein>
<organism evidence="6 7">
    <name type="scientific">Corynebacterium lujinxingii</name>
    <dbReference type="NCBI Taxonomy" id="2763010"/>
    <lineage>
        <taxon>Bacteria</taxon>
        <taxon>Bacillati</taxon>
        <taxon>Actinomycetota</taxon>
        <taxon>Actinomycetes</taxon>
        <taxon>Mycobacteriales</taxon>
        <taxon>Corynebacteriaceae</taxon>
        <taxon>Corynebacterium</taxon>
    </lineage>
</organism>
<dbReference type="PANTHER" id="PTHR46928">
    <property type="entry name" value="MESENCHYME-SPECIFIC CELL SURFACE GLYCOPROTEIN"/>
    <property type="match status" value="1"/>
</dbReference>